<dbReference type="Gene3D" id="3.40.50.300">
    <property type="entry name" value="P-loop containing nucleotide triphosphate hydrolases"/>
    <property type="match status" value="2"/>
</dbReference>
<feature type="transmembrane region" description="Helical" evidence="8">
    <location>
        <begin position="175"/>
        <end position="196"/>
    </location>
</feature>
<evidence type="ECO:0000259" key="9">
    <source>
        <dbReference type="PROSITE" id="PS50929"/>
    </source>
</evidence>
<dbReference type="Pfam" id="PF00005">
    <property type="entry name" value="ABC_tran"/>
    <property type="match status" value="1"/>
</dbReference>
<evidence type="ECO:0000256" key="7">
    <source>
        <dbReference type="SAM" id="MobiDB-lite"/>
    </source>
</evidence>
<feature type="transmembrane region" description="Helical" evidence="8">
    <location>
        <begin position="253"/>
        <end position="274"/>
    </location>
</feature>
<evidence type="ECO:0000256" key="4">
    <source>
        <dbReference type="ARBA" id="ARBA00022840"/>
    </source>
</evidence>
<dbReference type="Gene3D" id="1.20.1560.10">
    <property type="entry name" value="ABC transporter type 1, transmembrane domain"/>
    <property type="match status" value="1"/>
</dbReference>
<comment type="subcellular location">
    <subcellularLocation>
        <location evidence="1">Cell membrane</location>
        <topology evidence="1">Multi-pass membrane protein</topology>
    </subcellularLocation>
</comment>
<evidence type="ECO:0000256" key="6">
    <source>
        <dbReference type="ARBA" id="ARBA00023136"/>
    </source>
</evidence>
<name>G7HUL4_9CORY</name>
<feature type="region of interest" description="Disordered" evidence="7">
    <location>
        <begin position="1"/>
        <end position="23"/>
    </location>
</feature>
<dbReference type="PANTHER" id="PTHR24221">
    <property type="entry name" value="ATP-BINDING CASSETTE SUB-FAMILY B"/>
    <property type="match status" value="1"/>
</dbReference>
<dbReference type="CDD" id="cd18584">
    <property type="entry name" value="ABC_6TM_AarD_CydD"/>
    <property type="match status" value="1"/>
</dbReference>
<feature type="transmembrane region" description="Helical" evidence="8">
    <location>
        <begin position="77"/>
        <end position="93"/>
    </location>
</feature>
<dbReference type="InterPro" id="IPR011527">
    <property type="entry name" value="ABC1_TM_dom"/>
</dbReference>
<evidence type="ECO:0000256" key="1">
    <source>
        <dbReference type="ARBA" id="ARBA00004651"/>
    </source>
</evidence>
<dbReference type="GO" id="GO:0016887">
    <property type="term" value="F:ATP hydrolysis activity"/>
    <property type="evidence" value="ECO:0007669"/>
    <property type="project" value="InterPro"/>
</dbReference>
<dbReference type="EMBL" id="CAFW01000011">
    <property type="protein sequence ID" value="CCE53832.1"/>
    <property type="molecule type" value="Genomic_DNA"/>
</dbReference>
<evidence type="ECO:0000256" key="2">
    <source>
        <dbReference type="ARBA" id="ARBA00022692"/>
    </source>
</evidence>
<accession>G7HUL4</accession>
<comment type="caution">
    <text evidence="10">The sequence shown here is derived from an EMBL/GenBank/DDBJ whole genome shotgun (WGS) entry which is preliminary data.</text>
</comment>
<feature type="compositionally biased region" description="Polar residues" evidence="7">
    <location>
        <begin position="1"/>
        <end position="11"/>
    </location>
</feature>
<dbReference type="GO" id="GO:0005886">
    <property type="term" value="C:plasma membrane"/>
    <property type="evidence" value="ECO:0007669"/>
    <property type="project" value="UniProtKB-SubCell"/>
</dbReference>
<proteinExistence type="predicted"/>
<protein>
    <submittedName>
        <fullName evidence="10">ABC transporter, ATPase and permease components</fullName>
    </submittedName>
</protein>
<dbReference type="InterPro" id="IPR003439">
    <property type="entry name" value="ABC_transporter-like_ATP-bd"/>
</dbReference>
<dbReference type="InterPro" id="IPR003959">
    <property type="entry name" value="ATPase_AAA_core"/>
</dbReference>
<keyword evidence="3" id="KW-0547">Nucleotide-binding</keyword>
<dbReference type="InterPro" id="IPR027417">
    <property type="entry name" value="P-loop_NTPase"/>
</dbReference>
<feature type="transmembrane region" description="Helical" evidence="8">
    <location>
        <begin position="35"/>
        <end position="57"/>
    </location>
</feature>
<dbReference type="SUPFAM" id="SSF90123">
    <property type="entry name" value="ABC transporter transmembrane region"/>
    <property type="match status" value="1"/>
</dbReference>
<dbReference type="GO" id="GO:0140359">
    <property type="term" value="F:ABC-type transporter activity"/>
    <property type="evidence" value="ECO:0007669"/>
    <property type="project" value="InterPro"/>
</dbReference>
<dbReference type="Pfam" id="PF00664">
    <property type="entry name" value="ABC_membrane"/>
    <property type="match status" value="1"/>
</dbReference>
<dbReference type="AlphaFoldDB" id="G7HUL4"/>
<sequence length="516" mass="55307">MEAELSTTKSDTPAKRRTGPVDPRLLRLSPASRHWVMIAGVLTALKTLATVAMGLLIGQMAAGIIEVPGSSLPRAKLIALVITVCARGILAWAQDRFAQRASSQVTIELRRKALQHLAQSDPRTIDQALWRTRLTSGLDGLGPYLTGFLPALAATVIATPVMLTVVGWLDVGSMIIAIITLPLIPIFMWLVGTLTAGRTKQRLSDLAVLGDQLLDLIAGLPTLRAFRRHQDMAAQVTRLSSQHATSTLSVLKIAFLSSFVLEFLATLSVALVAVGIGFRLLASDLTLVIGLTVLIIIPEVYAPIREVGTRFHDAQDGLVATDEIFKLLSTSALLDAPTHAPRSVVGGLEVSVEKLRADGRDGPRPANLSFTAQPGQLTVLWGPNGSGKSTALLAVLGLATEDVSGEISVKDASGQEFLKSALWEHCAYLPQRPVFDPESVSDYAELSLGQRQRLALKRELGAKLVLLDEPTAHLDPDNAAVMIQQLQEEARRGTTVLAVSHDPLLRAAADEVVEVK</sequence>
<evidence type="ECO:0000313" key="10">
    <source>
        <dbReference type="EMBL" id="CCE53832.1"/>
    </source>
</evidence>
<dbReference type="SUPFAM" id="SSF52540">
    <property type="entry name" value="P-loop containing nucleoside triphosphate hydrolases"/>
    <property type="match status" value="1"/>
</dbReference>
<dbReference type="PROSITE" id="PS50929">
    <property type="entry name" value="ABC_TM1F"/>
    <property type="match status" value="1"/>
</dbReference>
<feature type="transmembrane region" description="Helical" evidence="8">
    <location>
        <begin position="280"/>
        <end position="302"/>
    </location>
</feature>
<keyword evidence="6 8" id="KW-0472">Membrane</keyword>
<feature type="domain" description="ABC transmembrane type-1" evidence="9">
    <location>
        <begin position="38"/>
        <end position="316"/>
    </location>
</feature>
<dbReference type="GO" id="GO:0005524">
    <property type="term" value="F:ATP binding"/>
    <property type="evidence" value="ECO:0007669"/>
    <property type="project" value="UniProtKB-KW"/>
</dbReference>
<dbReference type="Pfam" id="PF13304">
    <property type="entry name" value="AAA_21"/>
    <property type="match status" value="1"/>
</dbReference>
<dbReference type="SMART" id="SM00382">
    <property type="entry name" value="AAA"/>
    <property type="match status" value="1"/>
</dbReference>
<evidence type="ECO:0000313" key="11">
    <source>
        <dbReference type="Proteomes" id="UP000004840"/>
    </source>
</evidence>
<dbReference type="Proteomes" id="UP000004840">
    <property type="component" value="Unassembled WGS sequence"/>
</dbReference>
<reference evidence="10 11" key="1">
    <citation type="journal article" date="2012" name="J. Bacteriol.">
        <title>Genome Sequence of Corynebacterium casei UCMA 3821, Isolated from a Smear-Ripened Cheese.</title>
        <authorList>
            <person name="Monnet C."/>
            <person name="Loux V."/>
            <person name="Bento P."/>
            <person name="Gibrat J.F."/>
            <person name="Straub C."/>
            <person name="Bonnarme P."/>
            <person name="Landaud S."/>
            <person name="Irlinger F."/>
        </authorList>
    </citation>
    <scope>NUCLEOTIDE SEQUENCE [LARGE SCALE GENOMIC DNA]</scope>
    <source>
        <strain evidence="10 11">UCMA 3821</strain>
    </source>
</reference>
<evidence type="ECO:0000256" key="8">
    <source>
        <dbReference type="SAM" id="Phobius"/>
    </source>
</evidence>
<feature type="transmembrane region" description="Helical" evidence="8">
    <location>
        <begin position="141"/>
        <end position="169"/>
    </location>
</feature>
<organism evidence="10 11">
    <name type="scientific">Corynebacterium casei UCMA 3821</name>
    <dbReference type="NCBI Taxonomy" id="1110505"/>
    <lineage>
        <taxon>Bacteria</taxon>
        <taxon>Bacillati</taxon>
        <taxon>Actinomycetota</taxon>
        <taxon>Actinomycetes</taxon>
        <taxon>Mycobacteriales</taxon>
        <taxon>Corynebacteriaceae</taxon>
        <taxon>Corynebacterium</taxon>
    </lineage>
</organism>
<keyword evidence="4" id="KW-0067">ATP-binding</keyword>
<evidence type="ECO:0000256" key="3">
    <source>
        <dbReference type="ARBA" id="ARBA00022741"/>
    </source>
</evidence>
<keyword evidence="2 8" id="KW-0812">Transmembrane</keyword>
<gene>
    <name evidence="10" type="ORF">CCAS_01075</name>
</gene>
<dbReference type="InterPro" id="IPR003593">
    <property type="entry name" value="AAA+_ATPase"/>
</dbReference>
<keyword evidence="5 8" id="KW-1133">Transmembrane helix</keyword>
<dbReference type="InterPro" id="IPR039421">
    <property type="entry name" value="Type_1_exporter"/>
</dbReference>
<evidence type="ECO:0000256" key="5">
    <source>
        <dbReference type="ARBA" id="ARBA00022989"/>
    </source>
</evidence>
<dbReference type="PANTHER" id="PTHR24221:SF590">
    <property type="entry name" value="COMPONENT LINKED WITH THE ASSEMBLY OF CYTOCHROME' TRANSPORT TRANSMEMBRANE ATP-BINDING PROTEIN ABC TRANSPORTER CYDD-RELATED"/>
    <property type="match status" value="1"/>
</dbReference>
<dbReference type="InterPro" id="IPR036640">
    <property type="entry name" value="ABC1_TM_sf"/>
</dbReference>